<dbReference type="SUPFAM" id="SSF54593">
    <property type="entry name" value="Glyoxalase/Bleomycin resistance protein/Dihydroxybiphenyl dioxygenase"/>
    <property type="match status" value="1"/>
</dbReference>
<dbReference type="OrthoDB" id="5066780at2"/>
<evidence type="ECO:0008006" key="3">
    <source>
        <dbReference type="Google" id="ProtNLM"/>
    </source>
</evidence>
<reference evidence="1 2" key="1">
    <citation type="submission" date="2017-11" db="EMBL/GenBank/DDBJ databases">
        <title>Genomic Encyclopedia of Archaeal and Bacterial Type Strains, Phase II (KMG-II): From Individual Species to Whole Genera.</title>
        <authorList>
            <person name="Goeker M."/>
        </authorList>
    </citation>
    <scope>NUCLEOTIDE SEQUENCE [LARGE SCALE GENOMIC DNA]</scope>
    <source>
        <strain evidence="1 2">DSM 27393</strain>
    </source>
</reference>
<evidence type="ECO:0000313" key="2">
    <source>
        <dbReference type="Proteomes" id="UP000228758"/>
    </source>
</evidence>
<organism evidence="1 2">
    <name type="scientific">Diaminobutyricimonas aerilata</name>
    <dbReference type="NCBI Taxonomy" id="1162967"/>
    <lineage>
        <taxon>Bacteria</taxon>
        <taxon>Bacillati</taxon>
        <taxon>Actinomycetota</taxon>
        <taxon>Actinomycetes</taxon>
        <taxon>Micrococcales</taxon>
        <taxon>Microbacteriaceae</taxon>
        <taxon>Diaminobutyricimonas</taxon>
    </lineage>
</organism>
<dbReference type="RefSeq" id="WP_100363319.1">
    <property type="nucleotide sequence ID" value="NZ_PGFF01000001.1"/>
</dbReference>
<keyword evidence="2" id="KW-1185">Reference proteome</keyword>
<dbReference type="Gene3D" id="3.10.180.10">
    <property type="entry name" value="2,3-Dihydroxybiphenyl 1,2-Dioxygenase, domain 1"/>
    <property type="match status" value="1"/>
</dbReference>
<proteinExistence type="predicted"/>
<dbReference type="CDD" id="cd06587">
    <property type="entry name" value="VOC"/>
    <property type="match status" value="1"/>
</dbReference>
<evidence type="ECO:0000313" key="1">
    <source>
        <dbReference type="EMBL" id="PJJ70958.1"/>
    </source>
</evidence>
<sequence length="168" mass="18163">MNDFFDAAAISPVPAPSLDAVAPEVYRGIYGMPMFATIPSSDLDASARFWTHGLGFVELFAVPGRLVHLRRWAFQDVLLVPGESDERAPAMTVSFSSVLGQLDAVAAACNRLRPGSATPPRETPWNSTEVEVVTPENARVIMTAARPLVPDSDSARYIEKLGLEVPHS</sequence>
<dbReference type="InterPro" id="IPR029068">
    <property type="entry name" value="Glyas_Bleomycin-R_OHBP_Dase"/>
</dbReference>
<accession>A0A2M9CGE9</accession>
<name>A0A2M9CGE9_9MICO</name>
<protein>
    <recommendedName>
        <fullName evidence="3">VOC domain-containing protein</fullName>
    </recommendedName>
</protein>
<dbReference type="EMBL" id="PGFF01000001">
    <property type="protein sequence ID" value="PJJ70958.1"/>
    <property type="molecule type" value="Genomic_DNA"/>
</dbReference>
<dbReference type="Proteomes" id="UP000228758">
    <property type="component" value="Unassembled WGS sequence"/>
</dbReference>
<dbReference type="AlphaFoldDB" id="A0A2M9CGE9"/>
<gene>
    <name evidence="1" type="ORF">CLV46_0490</name>
</gene>
<comment type="caution">
    <text evidence="1">The sequence shown here is derived from an EMBL/GenBank/DDBJ whole genome shotgun (WGS) entry which is preliminary data.</text>
</comment>